<keyword evidence="1" id="KW-0812">Transmembrane</keyword>
<feature type="transmembrane region" description="Helical" evidence="1">
    <location>
        <begin position="64"/>
        <end position="83"/>
    </location>
</feature>
<name>A0A839YA22_9ACTN</name>
<proteinExistence type="predicted"/>
<protein>
    <submittedName>
        <fullName evidence="2">Multisubunit Na+/H+ antiporter MnhB subunit</fullName>
    </submittedName>
</protein>
<comment type="caution">
    <text evidence="2">The sequence shown here is derived from an EMBL/GenBank/DDBJ whole genome shotgun (WGS) entry which is preliminary data.</text>
</comment>
<keyword evidence="1" id="KW-1133">Transmembrane helix</keyword>
<evidence type="ECO:0000313" key="3">
    <source>
        <dbReference type="Proteomes" id="UP000580718"/>
    </source>
</evidence>
<accession>A0A839YA22</accession>
<evidence type="ECO:0000313" key="2">
    <source>
        <dbReference type="EMBL" id="MBB3677194.1"/>
    </source>
</evidence>
<feature type="transmembrane region" description="Helical" evidence="1">
    <location>
        <begin position="25"/>
        <end position="43"/>
    </location>
</feature>
<dbReference type="EMBL" id="JACIBU010000001">
    <property type="protein sequence ID" value="MBB3677194.1"/>
    <property type="molecule type" value="Genomic_DNA"/>
</dbReference>
<keyword evidence="1" id="KW-0472">Membrane</keyword>
<dbReference type="AlphaFoldDB" id="A0A839YA22"/>
<sequence length="85" mass="8585">MITAGEDVAVEMIIVADAAQAAGEVVGRLLVPAIGVLLIVLGNRKRSAARRSPAPQSTGKGLRVTGWVIVVLSVLSILANAGANA</sequence>
<dbReference type="RefSeq" id="WP_146251606.1">
    <property type="nucleotide sequence ID" value="NZ_QKNV01000110.1"/>
</dbReference>
<reference evidence="2 3" key="1">
    <citation type="submission" date="2020-08" db="EMBL/GenBank/DDBJ databases">
        <title>Sequencing the genomes of 1000 actinobacteria strains.</title>
        <authorList>
            <person name="Klenk H.-P."/>
        </authorList>
    </citation>
    <scope>NUCLEOTIDE SEQUENCE [LARGE SCALE GENOMIC DNA]</scope>
    <source>
        <strain evidence="2 3">DSM 16678</strain>
    </source>
</reference>
<evidence type="ECO:0000256" key="1">
    <source>
        <dbReference type="SAM" id="Phobius"/>
    </source>
</evidence>
<organism evidence="2 3">
    <name type="scientific">Modestobacter versicolor</name>
    <dbReference type="NCBI Taxonomy" id="429133"/>
    <lineage>
        <taxon>Bacteria</taxon>
        <taxon>Bacillati</taxon>
        <taxon>Actinomycetota</taxon>
        <taxon>Actinomycetes</taxon>
        <taxon>Geodermatophilales</taxon>
        <taxon>Geodermatophilaceae</taxon>
        <taxon>Modestobacter</taxon>
    </lineage>
</organism>
<dbReference type="Proteomes" id="UP000580718">
    <property type="component" value="Unassembled WGS sequence"/>
</dbReference>
<gene>
    <name evidence="2" type="ORF">FHX36_002929</name>
</gene>